<sequence>MVQAGYFNDEFIHHFVSKYSRRSPLINIGYYVRATIIDFTLQTFLADILPQPAQIVSCGAGFDTNYFRLKTGEKLHPEVVYYEVDFPEVIERKSRIIRDTAVLSEAVGVPDDESRHIELKTRQYRLLACDLRQLDNLESMLRLAGVNFSLPTLFLSECAVTYMDEPSMLNVVKSLLCHSSSALIRWVSAKFDRAVFAVYEQVYPEDGFGIVMAKHFESINTPLLSLATFPDLGSQEERYKTRGWSSCVSRSAWDVFINITDSAERRRAYNLEPFDEMEELHLKCCHYALTIASKGFITSLLNIPFTSPPCIRIKESTHIHWLVRQTDTNIDINRFSHTTTRLSEPNGCLVVGGFGHSSNKKHGRCKEVLLSDKGGVRVLDISFTSEDHRLEVSLDTMHHTCTNLSGTDSAVLYGGRTWPGRPVNARPAVLTLETIGSDLPPESSDNVSLRVVAEVKTPALGGGLPRSRYRHSAVYLVGAADGTPKNYVVVFGGRTETFQVLDFYFLM</sequence>
<evidence type="ECO:0000256" key="8">
    <source>
        <dbReference type="ARBA" id="ARBA00022679"/>
    </source>
</evidence>
<evidence type="ECO:0000256" key="3">
    <source>
        <dbReference type="ARBA" id="ARBA00010703"/>
    </source>
</evidence>
<protein>
    <recommendedName>
        <fullName evidence="6">tRNA wybutosine-synthesizing protein 4</fullName>
        <ecNumber evidence="5">2.1.1.290</ecNumber>
        <ecNumber evidence="4">2.3.1.231</ecNumber>
    </recommendedName>
    <alternativeName>
        <fullName evidence="12">tRNA(Phe) (7-(3-amino-3-(methoxycarbonyl)propyl)wyosine(37)-N)-methoxycarbonyltransferase</fullName>
    </alternativeName>
    <alternativeName>
        <fullName evidence="11">tRNA(Phe) (7-(3-amino-3-carboxypropyl)wyosine(37)-O)-methyltransferase</fullName>
    </alternativeName>
</protein>
<name>A0A7R9I8C1_9NEOP</name>
<dbReference type="SUPFAM" id="SSF53335">
    <property type="entry name" value="S-adenosyl-L-methionine-dependent methyltransferases"/>
    <property type="match status" value="1"/>
</dbReference>
<dbReference type="Gene3D" id="2.120.10.80">
    <property type="entry name" value="Kelch-type beta propeller"/>
    <property type="match status" value="1"/>
</dbReference>
<keyword evidence="9" id="KW-0949">S-adenosyl-L-methionine</keyword>
<dbReference type="InterPro" id="IPR015915">
    <property type="entry name" value="Kelch-typ_b-propeller"/>
</dbReference>
<reference evidence="14" key="1">
    <citation type="submission" date="2020-11" db="EMBL/GenBank/DDBJ databases">
        <authorList>
            <person name="Tran Van P."/>
        </authorList>
    </citation>
    <scope>NUCLEOTIDE SEQUENCE</scope>
</reference>
<dbReference type="InterPro" id="IPR007213">
    <property type="entry name" value="Ppm1/Ppm2/Tcmp"/>
</dbReference>
<comment type="catalytic activity">
    <reaction evidence="13">
        <text>7-[(3S)-(3-amino-3-methoxycarbonyl)propyl]wyosine(37) in tRNA(Phe) + S-adenosyl-L-methionine + CO2 = wybutosine(37) in tRNA(Phe) + S-adenosyl-L-homocysteine + 2 H(+)</text>
        <dbReference type="Rhea" id="RHEA:37119"/>
        <dbReference type="Rhea" id="RHEA-COMP:11844"/>
        <dbReference type="Rhea" id="RHEA-COMP:11847"/>
        <dbReference type="ChEBI" id="CHEBI:15378"/>
        <dbReference type="ChEBI" id="CHEBI:16526"/>
        <dbReference type="ChEBI" id="CHEBI:57856"/>
        <dbReference type="ChEBI" id="CHEBI:59789"/>
        <dbReference type="ChEBI" id="CHEBI:73544"/>
        <dbReference type="ChEBI" id="CHEBI:74275"/>
        <dbReference type="EC" id="2.3.1.231"/>
    </reaction>
</comment>
<dbReference type="Gene3D" id="3.40.50.150">
    <property type="entry name" value="Vaccinia Virus protein VP39"/>
    <property type="match status" value="1"/>
</dbReference>
<dbReference type="InterPro" id="IPR029063">
    <property type="entry name" value="SAM-dependent_MTases_sf"/>
</dbReference>
<gene>
    <name evidence="14" type="ORF">TBIB3V08_LOCUS12335</name>
</gene>
<proteinExistence type="inferred from homology"/>
<dbReference type="AlphaFoldDB" id="A0A7R9I8C1"/>
<evidence type="ECO:0000256" key="13">
    <source>
        <dbReference type="ARBA" id="ARBA00049250"/>
    </source>
</evidence>
<dbReference type="GO" id="GO:0008175">
    <property type="term" value="F:tRNA methyltransferase activity"/>
    <property type="evidence" value="ECO:0007669"/>
    <property type="project" value="TreeGrafter"/>
</dbReference>
<evidence type="ECO:0000256" key="4">
    <source>
        <dbReference type="ARBA" id="ARBA00012155"/>
    </source>
</evidence>
<dbReference type="Pfam" id="PF04072">
    <property type="entry name" value="LCM"/>
    <property type="match status" value="1"/>
</dbReference>
<evidence type="ECO:0000256" key="9">
    <source>
        <dbReference type="ARBA" id="ARBA00022691"/>
    </source>
</evidence>
<dbReference type="GO" id="GO:0031591">
    <property type="term" value="P:wybutosine biosynthetic process"/>
    <property type="evidence" value="ECO:0007669"/>
    <property type="project" value="TreeGrafter"/>
</dbReference>
<dbReference type="EMBL" id="OD573421">
    <property type="protein sequence ID" value="CAD7450064.1"/>
    <property type="molecule type" value="Genomic_DNA"/>
</dbReference>
<dbReference type="EC" id="2.1.1.290" evidence="5"/>
<dbReference type="EC" id="2.3.1.231" evidence="4"/>
<evidence type="ECO:0000256" key="1">
    <source>
        <dbReference type="ARBA" id="ARBA00001806"/>
    </source>
</evidence>
<keyword evidence="7" id="KW-0489">Methyltransferase</keyword>
<accession>A0A7R9I8C1</accession>
<dbReference type="UniPathway" id="UPA00375"/>
<comment type="catalytic activity">
    <reaction evidence="1">
        <text>7-[(3S)-3-amino-3-carboxypropyl]wyosine(37) in tRNA(Phe) + S-adenosyl-L-methionine = 7-[(3S)-(3-amino-3-methoxycarbonyl)propyl]wyosine(37) in tRNA(Phe) + S-adenosyl-L-homocysteine</text>
        <dbReference type="Rhea" id="RHEA:36903"/>
        <dbReference type="Rhea" id="RHEA-COMP:10379"/>
        <dbReference type="Rhea" id="RHEA-COMP:11844"/>
        <dbReference type="ChEBI" id="CHEBI:57856"/>
        <dbReference type="ChEBI" id="CHEBI:59789"/>
        <dbReference type="ChEBI" id="CHEBI:73543"/>
        <dbReference type="ChEBI" id="CHEBI:74275"/>
        <dbReference type="EC" id="2.1.1.290"/>
    </reaction>
</comment>
<evidence type="ECO:0000256" key="12">
    <source>
        <dbReference type="ARBA" id="ARBA00030847"/>
    </source>
</evidence>
<organism evidence="14">
    <name type="scientific">Timema bartmani</name>
    <dbReference type="NCBI Taxonomy" id="61472"/>
    <lineage>
        <taxon>Eukaryota</taxon>
        <taxon>Metazoa</taxon>
        <taxon>Ecdysozoa</taxon>
        <taxon>Arthropoda</taxon>
        <taxon>Hexapoda</taxon>
        <taxon>Insecta</taxon>
        <taxon>Pterygota</taxon>
        <taxon>Neoptera</taxon>
        <taxon>Polyneoptera</taxon>
        <taxon>Phasmatodea</taxon>
        <taxon>Timematodea</taxon>
        <taxon>Timematoidea</taxon>
        <taxon>Timematidae</taxon>
        <taxon>Timema</taxon>
    </lineage>
</organism>
<evidence type="ECO:0000313" key="14">
    <source>
        <dbReference type="EMBL" id="CAD7450064.1"/>
    </source>
</evidence>
<evidence type="ECO:0000256" key="6">
    <source>
        <dbReference type="ARBA" id="ARBA00018045"/>
    </source>
</evidence>
<evidence type="ECO:0000256" key="2">
    <source>
        <dbReference type="ARBA" id="ARBA00004797"/>
    </source>
</evidence>
<keyword evidence="10" id="KW-0819">tRNA processing</keyword>
<keyword evidence="8" id="KW-0808">Transferase</keyword>
<dbReference type="PANTHER" id="PTHR46529:SF1">
    <property type="entry name" value="TRNA WYBUTOSINE-SYNTHESIZING PROTEIN 4"/>
    <property type="match status" value="1"/>
</dbReference>
<evidence type="ECO:0000256" key="7">
    <source>
        <dbReference type="ARBA" id="ARBA00022603"/>
    </source>
</evidence>
<dbReference type="GO" id="GO:0030488">
    <property type="term" value="P:tRNA methylation"/>
    <property type="evidence" value="ECO:0007669"/>
    <property type="project" value="TreeGrafter"/>
</dbReference>
<evidence type="ECO:0000256" key="11">
    <source>
        <dbReference type="ARBA" id="ARBA00029750"/>
    </source>
</evidence>
<evidence type="ECO:0000256" key="5">
    <source>
        <dbReference type="ARBA" id="ARBA00012779"/>
    </source>
</evidence>
<dbReference type="PANTHER" id="PTHR46529">
    <property type="entry name" value="TRNA WYBUTOSINE-SYNTHESIZING PROTEIN 4"/>
    <property type="match status" value="1"/>
</dbReference>
<comment type="pathway">
    <text evidence="2">tRNA modification; wybutosine-tRNA(Phe) biosynthesis.</text>
</comment>
<evidence type="ECO:0000256" key="10">
    <source>
        <dbReference type="ARBA" id="ARBA00022694"/>
    </source>
</evidence>
<comment type="similarity">
    <text evidence="3">Belongs to the methyltransferase superfamily. LCMT family.</text>
</comment>